<evidence type="ECO:0000256" key="3">
    <source>
        <dbReference type="ARBA" id="ARBA00023125"/>
    </source>
</evidence>
<dbReference type="InterPro" id="IPR018356">
    <property type="entry name" value="Tscrpt_reg_HTH_DeoR_CS"/>
</dbReference>
<keyword evidence="3" id="KW-0238">DNA-binding</keyword>
<accession>A0A285T699</accession>
<dbReference type="SUPFAM" id="SSF100950">
    <property type="entry name" value="NagB/RpiA/CoA transferase-like"/>
    <property type="match status" value="1"/>
</dbReference>
<dbReference type="Pfam" id="PF00455">
    <property type="entry name" value="DeoRC"/>
    <property type="match status" value="1"/>
</dbReference>
<dbReference type="PANTHER" id="PTHR30363">
    <property type="entry name" value="HTH-TYPE TRANSCRIPTIONAL REGULATOR SRLR-RELATED"/>
    <property type="match status" value="1"/>
</dbReference>
<dbReference type="PRINTS" id="PR00037">
    <property type="entry name" value="HTHLACR"/>
</dbReference>
<dbReference type="InterPro" id="IPR001034">
    <property type="entry name" value="DeoR_HTH"/>
</dbReference>
<dbReference type="OrthoDB" id="9797223at2"/>
<keyword evidence="8" id="KW-1185">Reference proteome</keyword>
<keyword evidence="4" id="KW-0804">Transcription</keyword>
<evidence type="ECO:0000313" key="7">
    <source>
        <dbReference type="EMBL" id="SOC15014.1"/>
    </source>
</evidence>
<dbReference type="InterPro" id="IPR014036">
    <property type="entry name" value="DeoR-like_C"/>
</dbReference>
<evidence type="ECO:0000256" key="5">
    <source>
        <dbReference type="SAM" id="MobiDB-lite"/>
    </source>
</evidence>
<dbReference type="SMART" id="SM00420">
    <property type="entry name" value="HTH_DEOR"/>
    <property type="match status" value="1"/>
</dbReference>
<dbReference type="PROSITE" id="PS00894">
    <property type="entry name" value="HTH_DEOR_1"/>
    <property type="match status" value="1"/>
</dbReference>
<dbReference type="RefSeq" id="WP_097070886.1">
    <property type="nucleotide sequence ID" value="NZ_OBMT01000013.1"/>
</dbReference>
<evidence type="ECO:0000256" key="1">
    <source>
        <dbReference type="ARBA" id="ARBA00022491"/>
    </source>
</evidence>
<feature type="domain" description="HTH deoR-type" evidence="6">
    <location>
        <begin position="25"/>
        <end position="80"/>
    </location>
</feature>
<proteinExistence type="predicted"/>
<dbReference type="PANTHER" id="PTHR30363:SF4">
    <property type="entry name" value="GLYCEROL-3-PHOSPHATE REGULON REPRESSOR"/>
    <property type="match status" value="1"/>
</dbReference>
<gene>
    <name evidence="7" type="ORF">SAMN05877831_1137</name>
</gene>
<reference evidence="8" key="1">
    <citation type="submission" date="2017-08" db="EMBL/GenBank/DDBJ databases">
        <authorList>
            <person name="Varghese N."/>
            <person name="Submissions S."/>
        </authorList>
    </citation>
    <scope>NUCLEOTIDE SEQUENCE [LARGE SCALE GENOMIC DNA]</scope>
    <source>
        <strain evidence="8">JA276</strain>
    </source>
</reference>
<dbReference type="SUPFAM" id="SSF46785">
    <property type="entry name" value="Winged helix' DNA-binding domain"/>
    <property type="match status" value="1"/>
</dbReference>
<evidence type="ECO:0000313" key="8">
    <source>
        <dbReference type="Proteomes" id="UP000219111"/>
    </source>
</evidence>
<dbReference type="InterPro" id="IPR050313">
    <property type="entry name" value="Carb_Metab_HTH_regulators"/>
</dbReference>
<evidence type="ECO:0000256" key="4">
    <source>
        <dbReference type="ARBA" id="ARBA00023163"/>
    </source>
</evidence>
<organism evidence="7 8">
    <name type="scientific">Rhodobacter maris</name>
    <dbReference type="NCBI Taxonomy" id="446682"/>
    <lineage>
        <taxon>Bacteria</taxon>
        <taxon>Pseudomonadati</taxon>
        <taxon>Pseudomonadota</taxon>
        <taxon>Alphaproteobacteria</taxon>
        <taxon>Rhodobacterales</taxon>
        <taxon>Rhodobacter group</taxon>
        <taxon>Rhodobacter</taxon>
    </lineage>
</organism>
<keyword evidence="1" id="KW-0678">Repressor</keyword>
<dbReference type="AlphaFoldDB" id="A0A285T699"/>
<sequence length="282" mass="30025">MTDSLTQTKQDTAASPEARRGRTLAQARLAAILDRLNQGGSVSVAEIARDFAVSDMTVRRDLAELEAQGLLERVHGGAVSLQHGPLTVIDDVEPVFEARRRLNSEAKARIAEAAARLVAGDQTLALDLGTTVLAGARALMAAEPVPGRRIFTNSLRVAQLAAAAALQTYVPGGLVHPSEMSVTGQSAIEDFSRYYFDAALIGASGLTPDGVFDYSPEESAMKSVYFQRASRRILMLDSSKFRRISTVRVADLARISVLVTDAAPPPELAQALEAAEVAILIA</sequence>
<feature type="compositionally biased region" description="Polar residues" evidence="5">
    <location>
        <begin position="1"/>
        <end position="13"/>
    </location>
</feature>
<dbReference type="InterPro" id="IPR000524">
    <property type="entry name" value="Tscrpt_reg_HTH_GntR"/>
</dbReference>
<evidence type="ECO:0000259" key="6">
    <source>
        <dbReference type="PROSITE" id="PS51000"/>
    </source>
</evidence>
<evidence type="ECO:0000256" key="2">
    <source>
        <dbReference type="ARBA" id="ARBA00023015"/>
    </source>
</evidence>
<keyword evidence="2" id="KW-0805">Transcription regulation</keyword>
<dbReference type="EMBL" id="OBMT01000013">
    <property type="protein sequence ID" value="SOC15014.1"/>
    <property type="molecule type" value="Genomic_DNA"/>
</dbReference>
<dbReference type="InterPro" id="IPR037171">
    <property type="entry name" value="NagB/RpiA_transferase-like"/>
</dbReference>
<protein>
    <submittedName>
        <fullName evidence="7">DeoR family transcriptional regulator</fullName>
    </submittedName>
</protein>
<dbReference type="SMART" id="SM00345">
    <property type="entry name" value="HTH_GNTR"/>
    <property type="match status" value="1"/>
</dbReference>
<dbReference type="PROSITE" id="PS51000">
    <property type="entry name" value="HTH_DEOR_2"/>
    <property type="match status" value="1"/>
</dbReference>
<name>A0A285T699_9RHOB</name>
<dbReference type="Proteomes" id="UP000219111">
    <property type="component" value="Unassembled WGS sequence"/>
</dbReference>
<dbReference type="InterPro" id="IPR036390">
    <property type="entry name" value="WH_DNA-bd_sf"/>
</dbReference>
<dbReference type="GO" id="GO:0003700">
    <property type="term" value="F:DNA-binding transcription factor activity"/>
    <property type="evidence" value="ECO:0007669"/>
    <property type="project" value="InterPro"/>
</dbReference>
<dbReference type="GO" id="GO:0003677">
    <property type="term" value="F:DNA binding"/>
    <property type="evidence" value="ECO:0007669"/>
    <property type="project" value="UniProtKB-KW"/>
</dbReference>
<dbReference type="Gene3D" id="1.10.10.10">
    <property type="entry name" value="Winged helix-like DNA-binding domain superfamily/Winged helix DNA-binding domain"/>
    <property type="match status" value="1"/>
</dbReference>
<dbReference type="Pfam" id="PF08220">
    <property type="entry name" value="HTH_DeoR"/>
    <property type="match status" value="1"/>
</dbReference>
<dbReference type="SMART" id="SM01134">
    <property type="entry name" value="DeoRC"/>
    <property type="match status" value="1"/>
</dbReference>
<feature type="region of interest" description="Disordered" evidence="5">
    <location>
        <begin position="1"/>
        <end position="21"/>
    </location>
</feature>
<dbReference type="InterPro" id="IPR036388">
    <property type="entry name" value="WH-like_DNA-bd_sf"/>
</dbReference>